<protein>
    <submittedName>
        <fullName evidence="4">Uncharacterized protein</fullName>
    </submittedName>
</protein>
<evidence type="ECO:0000256" key="1">
    <source>
        <dbReference type="SAM" id="MobiDB-lite"/>
    </source>
</evidence>
<feature type="compositionally biased region" description="Basic and acidic residues" evidence="1">
    <location>
        <begin position="343"/>
        <end position="356"/>
    </location>
</feature>
<evidence type="ECO:0000313" key="5">
    <source>
        <dbReference type="Proteomes" id="UP000051952"/>
    </source>
</evidence>
<evidence type="ECO:0000313" key="4">
    <source>
        <dbReference type="EMBL" id="CUG86006.1"/>
    </source>
</evidence>
<evidence type="ECO:0000256" key="2">
    <source>
        <dbReference type="SAM" id="Phobius"/>
    </source>
</evidence>
<dbReference type="SUPFAM" id="SSF52266">
    <property type="entry name" value="SGNH hydrolase"/>
    <property type="match status" value="1"/>
</dbReference>
<evidence type="ECO:0000256" key="3">
    <source>
        <dbReference type="SAM" id="SignalP"/>
    </source>
</evidence>
<feature type="region of interest" description="Disordered" evidence="1">
    <location>
        <begin position="341"/>
        <end position="380"/>
    </location>
</feature>
<accession>A0A0S4J7G2</accession>
<keyword evidence="2" id="KW-0472">Membrane</keyword>
<keyword evidence="5" id="KW-1185">Reference proteome</keyword>
<feature type="signal peptide" evidence="3">
    <location>
        <begin position="1"/>
        <end position="25"/>
    </location>
</feature>
<dbReference type="Proteomes" id="UP000051952">
    <property type="component" value="Unassembled WGS sequence"/>
</dbReference>
<dbReference type="Gene3D" id="3.40.50.1110">
    <property type="entry name" value="SGNH hydrolase"/>
    <property type="match status" value="1"/>
</dbReference>
<name>A0A0S4J7G2_BODSA</name>
<keyword evidence="3" id="KW-0732">Signal</keyword>
<dbReference type="InterPro" id="IPR036514">
    <property type="entry name" value="SGNH_hydro_sf"/>
</dbReference>
<keyword evidence="2" id="KW-1133">Transmembrane helix</keyword>
<organism evidence="4 5">
    <name type="scientific">Bodo saltans</name>
    <name type="common">Flagellated protozoan</name>
    <dbReference type="NCBI Taxonomy" id="75058"/>
    <lineage>
        <taxon>Eukaryota</taxon>
        <taxon>Discoba</taxon>
        <taxon>Euglenozoa</taxon>
        <taxon>Kinetoplastea</taxon>
        <taxon>Metakinetoplastina</taxon>
        <taxon>Eubodonida</taxon>
        <taxon>Bodonidae</taxon>
        <taxon>Bodo</taxon>
    </lineage>
</organism>
<dbReference type="AlphaFoldDB" id="A0A0S4J7G2"/>
<keyword evidence="2" id="KW-0812">Transmembrane</keyword>
<dbReference type="VEuPathDB" id="TriTrypDB:BSAL_06370"/>
<proteinExistence type="predicted"/>
<feature type="transmembrane region" description="Helical" evidence="2">
    <location>
        <begin position="385"/>
        <end position="402"/>
    </location>
</feature>
<dbReference type="EMBL" id="CYKH01001226">
    <property type="protein sequence ID" value="CUG86006.1"/>
    <property type="molecule type" value="Genomic_DNA"/>
</dbReference>
<gene>
    <name evidence="4" type="ORF">BSAL_06370</name>
</gene>
<sequence>MFGSGKIVAFLIVVVLAAVSTPANTRPIITISAHGDSLTSCNGVTPNQGFAFLSYREHLWKDHLVPWAAASSHHINNNETVSQDDRVSKQSPPTRTRISFVGRKRGCNRILDARFNRSHSFPNLHDSYFGRSAEKMLAEWHEFVLSPPTSSPDAVVGDIALLLIGTNDFLLHGKANATAVAHTIGNITELMLQAASHHRGHAARRPRILIGLPPDLDLSRVKLSSKRAARWKLYLVSLHAALQSLVSRESGYERYCRGVHEEEAEEGRDNRRSQCELVMFSPGWDPVLHTYDGIHPNHDGEKWMARCWANALLPHLTEARSISNQPDDKSRSGHRLQISEASTQHRELPHHGDDVTARGAPAANRESPATTVTAAPPLRANDNNSISLTAWAALVMSLFVLFRRTCTRTTRSHK</sequence>
<feature type="chain" id="PRO_5006622150" evidence="3">
    <location>
        <begin position="26"/>
        <end position="414"/>
    </location>
</feature>
<reference evidence="5" key="1">
    <citation type="submission" date="2015-09" db="EMBL/GenBank/DDBJ databases">
        <authorList>
            <consortium name="Pathogen Informatics"/>
        </authorList>
    </citation>
    <scope>NUCLEOTIDE SEQUENCE [LARGE SCALE GENOMIC DNA]</scope>
    <source>
        <strain evidence="5">Lake Konstanz</strain>
    </source>
</reference>